<reference evidence="1" key="1">
    <citation type="submission" date="2020-05" db="EMBL/GenBank/DDBJ databases">
        <title>Large-scale comparative analyses of tick genomes elucidate their genetic diversity and vector capacities.</title>
        <authorList>
            <person name="Jia N."/>
            <person name="Wang J."/>
            <person name="Shi W."/>
            <person name="Du L."/>
            <person name="Sun Y."/>
            <person name="Zhan W."/>
            <person name="Jiang J."/>
            <person name="Wang Q."/>
            <person name="Zhang B."/>
            <person name="Ji P."/>
            <person name="Sakyi L.B."/>
            <person name="Cui X."/>
            <person name="Yuan T."/>
            <person name="Jiang B."/>
            <person name="Yang W."/>
            <person name="Lam T.T.-Y."/>
            <person name="Chang Q."/>
            <person name="Ding S."/>
            <person name="Wang X."/>
            <person name="Zhu J."/>
            <person name="Ruan X."/>
            <person name="Zhao L."/>
            <person name="Wei J."/>
            <person name="Que T."/>
            <person name="Du C."/>
            <person name="Cheng J."/>
            <person name="Dai P."/>
            <person name="Han X."/>
            <person name="Huang E."/>
            <person name="Gao Y."/>
            <person name="Liu J."/>
            <person name="Shao H."/>
            <person name="Ye R."/>
            <person name="Li L."/>
            <person name="Wei W."/>
            <person name="Wang X."/>
            <person name="Wang C."/>
            <person name="Yang T."/>
            <person name="Huo Q."/>
            <person name="Li W."/>
            <person name="Guo W."/>
            <person name="Chen H."/>
            <person name="Zhou L."/>
            <person name="Ni X."/>
            <person name="Tian J."/>
            <person name="Zhou Y."/>
            <person name="Sheng Y."/>
            <person name="Liu T."/>
            <person name="Pan Y."/>
            <person name="Xia L."/>
            <person name="Li J."/>
            <person name="Zhao F."/>
            <person name="Cao W."/>
        </authorList>
    </citation>
    <scope>NUCLEOTIDE SEQUENCE</scope>
    <source>
        <strain evidence="1">Dsil-2018</strain>
    </source>
</reference>
<evidence type="ECO:0000313" key="1">
    <source>
        <dbReference type="EMBL" id="KAH7979270.1"/>
    </source>
</evidence>
<comment type="caution">
    <text evidence="1">The sequence shown here is derived from an EMBL/GenBank/DDBJ whole genome shotgun (WGS) entry which is preliminary data.</text>
</comment>
<evidence type="ECO:0000313" key="2">
    <source>
        <dbReference type="Proteomes" id="UP000821865"/>
    </source>
</evidence>
<name>A0ACB8DY02_DERSI</name>
<proteinExistence type="predicted"/>
<dbReference type="Proteomes" id="UP000821865">
    <property type="component" value="Chromosome 1"/>
</dbReference>
<keyword evidence="2" id="KW-1185">Reference proteome</keyword>
<gene>
    <name evidence="1" type="ORF">HPB49_008913</name>
</gene>
<dbReference type="EMBL" id="CM023470">
    <property type="protein sequence ID" value="KAH7979270.1"/>
    <property type="molecule type" value="Genomic_DNA"/>
</dbReference>
<sequence length="180" mass="20488">MFIRSFLFMHCPACIADHNFWDVTWSGFASSDLAPSFLAGHVDVPECLLWDYPITPICDSSGVSLFKLLHVSHPGHLPLDHPITDNYSSMTSAAKSINVLGIHPSSLHRSVPDDVAIDVHLKRRLLARPVYKTGMVCKRRIYAWLEYLVETPLYKFYDVRIAMEELGRVREPTEEGFKEV</sequence>
<organism evidence="1 2">
    <name type="scientific">Dermacentor silvarum</name>
    <name type="common">Tick</name>
    <dbReference type="NCBI Taxonomy" id="543639"/>
    <lineage>
        <taxon>Eukaryota</taxon>
        <taxon>Metazoa</taxon>
        <taxon>Ecdysozoa</taxon>
        <taxon>Arthropoda</taxon>
        <taxon>Chelicerata</taxon>
        <taxon>Arachnida</taxon>
        <taxon>Acari</taxon>
        <taxon>Parasitiformes</taxon>
        <taxon>Ixodida</taxon>
        <taxon>Ixodoidea</taxon>
        <taxon>Ixodidae</taxon>
        <taxon>Rhipicephalinae</taxon>
        <taxon>Dermacentor</taxon>
    </lineage>
</organism>
<accession>A0ACB8DY02</accession>
<protein>
    <submittedName>
        <fullName evidence="1">Uncharacterized protein</fullName>
    </submittedName>
</protein>